<keyword evidence="1" id="KW-0812">Transmembrane</keyword>
<name>A0A432WM41_9GAMM</name>
<reference evidence="2 3" key="1">
    <citation type="journal article" date="2011" name="Front. Microbiol.">
        <title>Genomic signatures of strain selection and enhancement in Bacillus atrophaeus var. globigii, a historical biowarfare simulant.</title>
        <authorList>
            <person name="Gibbons H.S."/>
            <person name="Broomall S.M."/>
            <person name="McNew L.A."/>
            <person name="Daligault H."/>
            <person name="Chapman C."/>
            <person name="Bruce D."/>
            <person name="Karavis M."/>
            <person name="Krepps M."/>
            <person name="McGregor P.A."/>
            <person name="Hong C."/>
            <person name="Park K.H."/>
            <person name="Akmal A."/>
            <person name="Feldman A."/>
            <person name="Lin J.S."/>
            <person name="Chang W.E."/>
            <person name="Higgs B.W."/>
            <person name="Demirev P."/>
            <person name="Lindquist J."/>
            <person name="Liem A."/>
            <person name="Fochler E."/>
            <person name="Read T.D."/>
            <person name="Tapia R."/>
            <person name="Johnson S."/>
            <person name="Bishop-Lilly K.A."/>
            <person name="Detter C."/>
            <person name="Han C."/>
            <person name="Sozhamannan S."/>
            <person name="Rosenzweig C.N."/>
            <person name="Skowronski E.W."/>
        </authorList>
    </citation>
    <scope>NUCLEOTIDE SEQUENCE [LARGE SCALE GENOMIC DNA]</scope>
    <source>
        <strain evidence="2 3">Y4G10-17</strain>
    </source>
</reference>
<sequence length="144" mass="16220">MNIEIMQALITIIAVLVFTTILYKAMPYRELSATKPGFVFFPKYKHRVAKPDSDFHVEEVMSSLGFRKKESLNGITMYSRGSVLGDISIKLIKVNVTFTPMNDGSLEYTVEPAWVVAFDTGDHWLFSKELGDKLLSESDTSSDN</sequence>
<evidence type="ECO:0000313" key="3">
    <source>
        <dbReference type="Proteomes" id="UP000287823"/>
    </source>
</evidence>
<accession>A0A432WM41</accession>
<dbReference type="Proteomes" id="UP000287823">
    <property type="component" value="Unassembled WGS sequence"/>
</dbReference>
<dbReference type="EMBL" id="PIPO01000001">
    <property type="protein sequence ID" value="RUO34853.1"/>
    <property type="molecule type" value="Genomic_DNA"/>
</dbReference>
<proteinExistence type="predicted"/>
<keyword evidence="1" id="KW-0472">Membrane</keyword>
<gene>
    <name evidence="2" type="ORF">CWE14_02320</name>
</gene>
<organism evidence="2 3">
    <name type="scientific">Aliidiomarina soli</name>
    <dbReference type="NCBI Taxonomy" id="1928574"/>
    <lineage>
        <taxon>Bacteria</taxon>
        <taxon>Pseudomonadati</taxon>
        <taxon>Pseudomonadota</taxon>
        <taxon>Gammaproteobacteria</taxon>
        <taxon>Alteromonadales</taxon>
        <taxon>Idiomarinaceae</taxon>
        <taxon>Aliidiomarina</taxon>
    </lineage>
</organism>
<keyword evidence="3" id="KW-1185">Reference proteome</keyword>
<feature type="transmembrane region" description="Helical" evidence="1">
    <location>
        <begin position="6"/>
        <end position="25"/>
    </location>
</feature>
<dbReference type="RefSeq" id="WP_126797891.1">
    <property type="nucleotide sequence ID" value="NZ_PIPO01000001.1"/>
</dbReference>
<evidence type="ECO:0000256" key="1">
    <source>
        <dbReference type="SAM" id="Phobius"/>
    </source>
</evidence>
<protein>
    <submittedName>
        <fullName evidence="2">Uncharacterized protein</fullName>
    </submittedName>
</protein>
<keyword evidence="1" id="KW-1133">Transmembrane helix</keyword>
<evidence type="ECO:0000313" key="2">
    <source>
        <dbReference type="EMBL" id="RUO34853.1"/>
    </source>
</evidence>
<dbReference type="AlphaFoldDB" id="A0A432WM41"/>
<comment type="caution">
    <text evidence="2">The sequence shown here is derived from an EMBL/GenBank/DDBJ whole genome shotgun (WGS) entry which is preliminary data.</text>
</comment>